<accession>A0A401G0H7</accession>
<dbReference type="InterPro" id="IPR029058">
    <property type="entry name" value="AB_hydrolase_fold"/>
</dbReference>
<evidence type="ECO:0000313" key="3">
    <source>
        <dbReference type="Proteomes" id="UP000288096"/>
    </source>
</evidence>
<dbReference type="Proteomes" id="UP000288096">
    <property type="component" value="Unassembled WGS sequence"/>
</dbReference>
<reference evidence="3" key="1">
    <citation type="submission" date="2017-11" db="EMBL/GenBank/DDBJ databases">
        <authorList>
            <person name="Watanabe M."/>
            <person name="Kojima H."/>
        </authorList>
    </citation>
    <scope>NUCLEOTIDE SEQUENCE [LARGE SCALE GENOMIC DNA]</scope>
    <source>
        <strain evidence="3">Tokyo 01</strain>
    </source>
</reference>
<protein>
    <submittedName>
        <fullName evidence="2">Alpha/beta hydrolase</fullName>
    </submittedName>
</protein>
<dbReference type="InterPro" id="IPR050228">
    <property type="entry name" value="Carboxylesterase_BioH"/>
</dbReference>
<comment type="caution">
    <text evidence="2">The sequence shown here is derived from an EMBL/GenBank/DDBJ whole genome shotgun (WGS) entry which is preliminary data.</text>
</comment>
<feature type="domain" description="AB hydrolase-1" evidence="1">
    <location>
        <begin position="22"/>
        <end position="238"/>
    </location>
</feature>
<keyword evidence="3" id="KW-1185">Reference proteome</keyword>
<dbReference type="EMBL" id="BEXT01000001">
    <property type="protein sequence ID" value="GBC62683.1"/>
    <property type="molecule type" value="Genomic_DNA"/>
</dbReference>
<dbReference type="PANTHER" id="PTHR43194">
    <property type="entry name" value="HYDROLASE ALPHA/BETA FOLD FAMILY"/>
    <property type="match status" value="1"/>
</dbReference>
<keyword evidence="2" id="KW-0378">Hydrolase</keyword>
<organism evidence="2 3">
    <name type="scientific">Desulfonema ishimotonii</name>
    <dbReference type="NCBI Taxonomy" id="45657"/>
    <lineage>
        <taxon>Bacteria</taxon>
        <taxon>Pseudomonadati</taxon>
        <taxon>Thermodesulfobacteriota</taxon>
        <taxon>Desulfobacteria</taxon>
        <taxon>Desulfobacterales</taxon>
        <taxon>Desulfococcaceae</taxon>
        <taxon>Desulfonema</taxon>
    </lineage>
</organism>
<reference evidence="3" key="2">
    <citation type="submission" date="2019-01" db="EMBL/GenBank/DDBJ databases">
        <title>Genome sequence of Desulfonema ishimotonii strain Tokyo 01.</title>
        <authorList>
            <person name="Fukui M."/>
        </authorList>
    </citation>
    <scope>NUCLEOTIDE SEQUENCE [LARGE SCALE GENOMIC DNA]</scope>
    <source>
        <strain evidence="3">Tokyo 01</strain>
    </source>
</reference>
<evidence type="ECO:0000313" key="2">
    <source>
        <dbReference type="EMBL" id="GBC62683.1"/>
    </source>
</evidence>
<sequence length="272" mass="28947">MAFADVEGERIFTDRNNAGNGPVLVLIHGAGGDHAHWPEALRRLPGVRVYAPDLPGHGQSGGNGRQSVEDYATFVDGLVSGLGLENVTLAGHSLGGAIVQTLALRAPRWLSRIILVGTGARLRVHPDIIRGILAAPEETIARVCQWSFGPTASESLIRSVREGLLQTAPEVIHGDYSACNQFDVTDWLADISLPALVISGDADRMTPLKYGQHLARNIPGATSSVIEGAGHMMGLEKPDALIRCIRAFLKTGPGCKDAPEQARDMADRTDAV</sequence>
<gene>
    <name evidence="2" type="ORF">DENIS_3660</name>
</gene>
<dbReference type="Pfam" id="PF00561">
    <property type="entry name" value="Abhydrolase_1"/>
    <property type="match status" value="1"/>
</dbReference>
<evidence type="ECO:0000259" key="1">
    <source>
        <dbReference type="Pfam" id="PF00561"/>
    </source>
</evidence>
<dbReference type="AlphaFoldDB" id="A0A401G0H7"/>
<dbReference type="PRINTS" id="PR00111">
    <property type="entry name" value="ABHYDROLASE"/>
</dbReference>
<dbReference type="GO" id="GO:0016787">
    <property type="term" value="F:hydrolase activity"/>
    <property type="evidence" value="ECO:0007669"/>
    <property type="project" value="UniProtKB-KW"/>
</dbReference>
<dbReference type="InterPro" id="IPR000073">
    <property type="entry name" value="AB_hydrolase_1"/>
</dbReference>
<proteinExistence type="predicted"/>
<dbReference type="PANTHER" id="PTHR43194:SF5">
    <property type="entry name" value="PIMELOYL-[ACYL-CARRIER PROTEIN] METHYL ESTER ESTERASE"/>
    <property type="match status" value="1"/>
</dbReference>
<dbReference type="SUPFAM" id="SSF53474">
    <property type="entry name" value="alpha/beta-Hydrolases"/>
    <property type="match status" value="1"/>
</dbReference>
<dbReference type="Gene3D" id="3.40.50.1820">
    <property type="entry name" value="alpha/beta hydrolase"/>
    <property type="match status" value="1"/>
</dbReference>
<name>A0A401G0H7_9BACT</name>